<proteinExistence type="predicted"/>
<feature type="signal peptide" evidence="1">
    <location>
        <begin position="1"/>
        <end position="20"/>
    </location>
</feature>
<dbReference type="AlphaFoldDB" id="A0AB39W030"/>
<evidence type="ECO:0000313" key="2">
    <source>
        <dbReference type="EMBL" id="XDU94049.1"/>
    </source>
</evidence>
<dbReference type="InterPro" id="IPR032710">
    <property type="entry name" value="NTF2-like_dom_sf"/>
</dbReference>
<reference evidence="2" key="1">
    <citation type="submission" date="2024-07" db="EMBL/GenBank/DDBJ databases">
        <authorList>
            <person name="Biller S.J."/>
        </authorList>
    </citation>
    <scope>NUCLEOTIDE SEQUENCE</scope>
    <source>
        <strain evidence="2">WC2409</strain>
    </source>
</reference>
<dbReference type="EMBL" id="CP165625">
    <property type="protein sequence ID" value="XDU94049.1"/>
    <property type="molecule type" value="Genomic_DNA"/>
</dbReference>
<accession>A0AB39W030</accession>
<evidence type="ECO:0000256" key="1">
    <source>
        <dbReference type="SAM" id="SignalP"/>
    </source>
</evidence>
<keyword evidence="1" id="KW-0732">Signal</keyword>
<organism evidence="2">
    <name type="scientific">Flavobacterium sp. WC2409</name>
    <dbReference type="NCBI Taxonomy" id="3234139"/>
    <lineage>
        <taxon>Bacteria</taxon>
        <taxon>Pseudomonadati</taxon>
        <taxon>Bacteroidota</taxon>
        <taxon>Flavobacteriia</taxon>
        <taxon>Flavobacteriales</taxon>
        <taxon>Flavobacteriaceae</taxon>
        <taxon>Flavobacterium</taxon>
    </lineage>
</organism>
<feature type="chain" id="PRO_5044197914" evidence="1">
    <location>
        <begin position="21"/>
        <end position="148"/>
    </location>
</feature>
<dbReference type="SUPFAM" id="SSF54427">
    <property type="entry name" value="NTF2-like"/>
    <property type="match status" value="1"/>
</dbReference>
<protein>
    <submittedName>
        <fullName evidence="2">Endo-arabinase</fullName>
    </submittedName>
</protein>
<gene>
    <name evidence="2" type="ORF">AB3G34_09095</name>
</gene>
<sequence>MNWKISICLLISLFAMESKAQNSEQENIKKLLEKESATYRSGDSKAHASCWHIQPYSRILVSTTDGNTYDVPPAEMVKVTEDTTPRGGSSKNTNYKMSINGNTAWVSHNEESTAKDGTISYSYEIRLLEKIKKEWKLVGQSIHMYKKK</sequence>
<dbReference type="RefSeq" id="WP_367754162.1">
    <property type="nucleotide sequence ID" value="NZ_CP165625.1"/>
</dbReference>
<name>A0AB39W030_9FLAO</name>
<dbReference type="Gene3D" id="3.10.450.50">
    <property type="match status" value="1"/>
</dbReference>